<dbReference type="PANTHER" id="PTHR35446">
    <property type="entry name" value="SI:CH211-175M2.5"/>
    <property type="match status" value="1"/>
</dbReference>
<dbReference type="Pfam" id="PF02627">
    <property type="entry name" value="CMD"/>
    <property type="match status" value="1"/>
</dbReference>
<dbReference type="SUPFAM" id="SSF69118">
    <property type="entry name" value="AhpD-like"/>
    <property type="match status" value="1"/>
</dbReference>
<organism evidence="2 3">
    <name type="scientific">Nonomuraea maritima</name>
    <dbReference type="NCBI Taxonomy" id="683260"/>
    <lineage>
        <taxon>Bacteria</taxon>
        <taxon>Bacillati</taxon>
        <taxon>Actinomycetota</taxon>
        <taxon>Actinomycetes</taxon>
        <taxon>Streptosporangiales</taxon>
        <taxon>Streptosporangiaceae</taxon>
        <taxon>Nonomuraea</taxon>
    </lineage>
</organism>
<dbReference type="InterPro" id="IPR029032">
    <property type="entry name" value="AhpD-like"/>
</dbReference>
<reference evidence="2 3" key="1">
    <citation type="submission" date="2016-10" db="EMBL/GenBank/DDBJ databases">
        <authorList>
            <person name="de Groot N.N."/>
        </authorList>
    </citation>
    <scope>NUCLEOTIDE SEQUENCE [LARGE SCALE GENOMIC DNA]</scope>
    <source>
        <strain evidence="2 3">CGMCC 4.5681</strain>
    </source>
</reference>
<keyword evidence="2" id="KW-0560">Oxidoreductase</keyword>
<dbReference type="EMBL" id="FNFB01000056">
    <property type="protein sequence ID" value="SDM33823.1"/>
    <property type="molecule type" value="Genomic_DNA"/>
</dbReference>
<dbReference type="AlphaFoldDB" id="A0A1G9SEC6"/>
<dbReference type="Gene3D" id="1.20.1290.10">
    <property type="entry name" value="AhpD-like"/>
    <property type="match status" value="1"/>
</dbReference>
<sequence length="182" mass="19116">MSRLNAPEYGDVPAHVRNTLDKVGMQFGFVPNMFATLASNPAVLDVVMTLQGSLARVLDARTRHTIALAVSEANGCDYCLAVHSYVSSELGGMSSDDIDLARAGSSIDPKRAAVARFAQQVVESRGRVSDADLAAVRGAGYTDPQILAIVTVAVQALLTNFINNVNQTDIDIPAASPVGTQG</sequence>
<dbReference type="RefSeq" id="WP_090774164.1">
    <property type="nucleotide sequence ID" value="NZ_FNFB01000056.1"/>
</dbReference>
<dbReference type="PANTHER" id="PTHR35446:SF3">
    <property type="entry name" value="CMD DOMAIN-CONTAINING PROTEIN"/>
    <property type="match status" value="1"/>
</dbReference>
<evidence type="ECO:0000259" key="1">
    <source>
        <dbReference type="Pfam" id="PF02627"/>
    </source>
</evidence>
<evidence type="ECO:0000313" key="2">
    <source>
        <dbReference type="EMBL" id="SDM33823.1"/>
    </source>
</evidence>
<gene>
    <name evidence="2" type="ORF">SAMN05421874_15612</name>
</gene>
<protein>
    <submittedName>
        <fullName evidence="2">Uncharacterized peroxidase-related enzyme</fullName>
    </submittedName>
</protein>
<dbReference type="NCBIfam" id="TIGR00778">
    <property type="entry name" value="ahpD_dom"/>
    <property type="match status" value="1"/>
</dbReference>
<dbReference type="STRING" id="683260.SAMN05421874_15612"/>
<keyword evidence="2" id="KW-0575">Peroxidase</keyword>
<accession>A0A1G9SEC6</accession>
<dbReference type="OrthoDB" id="122912at2"/>
<proteinExistence type="predicted"/>
<dbReference type="InterPro" id="IPR003779">
    <property type="entry name" value="CMD-like"/>
</dbReference>
<evidence type="ECO:0000313" key="3">
    <source>
        <dbReference type="Proteomes" id="UP000198683"/>
    </source>
</evidence>
<name>A0A1G9SEC6_9ACTN</name>
<feature type="domain" description="Carboxymuconolactone decarboxylase-like" evidence="1">
    <location>
        <begin position="41"/>
        <end position="107"/>
    </location>
</feature>
<dbReference type="Proteomes" id="UP000198683">
    <property type="component" value="Unassembled WGS sequence"/>
</dbReference>
<dbReference type="InterPro" id="IPR004675">
    <property type="entry name" value="AhpD_core"/>
</dbReference>
<keyword evidence="3" id="KW-1185">Reference proteome</keyword>
<dbReference type="GO" id="GO:0051920">
    <property type="term" value="F:peroxiredoxin activity"/>
    <property type="evidence" value="ECO:0007669"/>
    <property type="project" value="InterPro"/>
</dbReference>